<dbReference type="PANTHER" id="PTHR23092">
    <property type="entry name" value="POLY(A) RNA POLYMERASE"/>
    <property type="match status" value="1"/>
</dbReference>
<keyword evidence="5" id="KW-1185">Reference proteome</keyword>
<dbReference type="InterPro" id="IPR045862">
    <property type="entry name" value="Trf4-like"/>
</dbReference>
<reference evidence="4 5" key="1">
    <citation type="submission" date="2012-05" db="EMBL/GenBank/DDBJ databases">
        <title>Recombination and specialization in a pathogen metapopulation.</title>
        <authorList>
            <person name="Gardiner A."/>
            <person name="Kemen E."/>
            <person name="Schultz-Larsen T."/>
            <person name="MacLean D."/>
            <person name="Van Oosterhout C."/>
            <person name="Jones J.D.G."/>
        </authorList>
    </citation>
    <scope>NUCLEOTIDE SEQUENCE [LARGE SCALE GENOMIC DNA]</scope>
    <source>
        <strain evidence="4 5">Ac Nc2</strain>
    </source>
</reference>
<dbReference type="InParanoid" id="A0A024GEF1"/>
<dbReference type="SUPFAM" id="SSF81631">
    <property type="entry name" value="PAP/OAS1 substrate-binding domain"/>
    <property type="match status" value="1"/>
</dbReference>
<dbReference type="GO" id="GO:0031123">
    <property type="term" value="P:RNA 3'-end processing"/>
    <property type="evidence" value="ECO:0007669"/>
    <property type="project" value="TreeGrafter"/>
</dbReference>
<dbReference type="EMBL" id="CAIX01000093">
    <property type="protein sequence ID" value="CCI45254.1"/>
    <property type="molecule type" value="Genomic_DNA"/>
</dbReference>
<dbReference type="CDD" id="cd05402">
    <property type="entry name" value="NT_PAP_TUTase"/>
    <property type="match status" value="1"/>
</dbReference>
<feature type="coiled-coil region" evidence="1">
    <location>
        <begin position="524"/>
        <end position="562"/>
    </location>
</feature>
<evidence type="ECO:0000256" key="1">
    <source>
        <dbReference type="SAM" id="Coils"/>
    </source>
</evidence>
<dbReference type="PANTHER" id="PTHR23092:SF48">
    <property type="entry name" value="NUCLEOTIDYLTRANSFERASE FAMILY PROTEIN"/>
    <property type="match status" value="1"/>
</dbReference>
<dbReference type="InterPro" id="IPR043519">
    <property type="entry name" value="NT_sf"/>
</dbReference>
<dbReference type="STRING" id="65357.A0A024GEF1"/>
<feature type="domain" description="Poly(A) RNA polymerase mitochondrial-like central palm" evidence="3">
    <location>
        <begin position="681"/>
        <end position="815"/>
    </location>
</feature>
<feature type="compositionally biased region" description="Polar residues" evidence="2">
    <location>
        <begin position="1211"/>
        <end position="1223"/>
    </location>
</feature>
<dbReference type="GO" id="GO:0005730">
    <property type="term" value="C:nucleolus"/>
    <property type="evidence" value="ECO:0007669"/>
    <property type="project" value="TreeGrafter"/>
</dbReference>
<dbReference type="OrthoDB" id="273917at2759"/>
<evidence type="ECO:0000313" key="4">
    <source>
        <dbReference type="EMBL" id="CCI45254.1"/>
    </source>
</evidence>
<accession>A0A024GEF1</accession>
<feature type="region of interest" description="Disordered" evidence="2">
    <location>
        <begin position="1097"/>
        <end position="1116"/>
    </location>
</feature>
<gene>
    <name evidence="4" type="ORF">BN9_061270</name>
</gene>
<protein>
    <recommendedName>
        <fullName evidence="3">Poly(A) RNA polymerase mitochondrial-like central palm domain-containing protein</fullName>
    </recommendedName>
</protein>
<comment type="caution">
    <text evidence="4">The sequence shown here is derived from an EMBL/GenBank/DDBJ whole genome shotgun (WGS) entry which is preliminary data.</text>
</comment>
<name>A0A024GEF1_9STRA</name>
<organism evidence="4 5">
    <name type="scientific">Albugo candida</name>
    <dbReference type="NCBI Taxonomy" id="65357"/>
    <lineage>
        <taxon>Eukaryota</taxon>
        <taxon>Sar</taxon>
        <taxon>Stramenopiles</taxon>
        <taxon>Oomycota</taxon>
        <taxon>Peronosporomycetes</taxon>
        <taxon>Albuginales</taxon>
        <taxon>Albuginaceae</taxon>
        <taxon>Albugo</taxon>
    </lineage>
</organism>
<feature type="region of interest" description="Disordered" evidence="2">
    <location>
        <begin position="178"/>
        <end position="211"/>
    </location>
</feature>
<evidence type="ECO:0000313" key="5">
    <source>
        <dbReference type="Proteomes" id="UP000053237"/>
    </source>
</evidence>
<dbReference type="GO" id="GO:1990817">
    <property type="term" value="F:poly(A) RNA polymerase activity"/>
    <property type="evidence" value="ECO:0007669"/>
    <property type="project" value="InterPro"/>
</dbReference>
<feature type="region of interest" description="Disordered" evidence="2">
    <location>
        <begin position="1132"/>
        <end position="1158"/>
    </location>
</feature>
<feature type="region of interest" description="Disordered" evidence="2">
    <location>
        <begin position="1203"/>
        <end position="1235"/>
    </location>
</feature>
<dbReference type="Pfam" id="PF22600">
    <property type="entry name" value="MTPAP-like_central"/>
    <property type="match status" value="1"/>
</dbReference>
<dbReference type="GO" id="GO:0046872">
    <property type="term" value="F:metal ion binding"/>
    <property type="evidence" value="ECO:0007669"/>
    <property type="project" value="UniProtKB-KW"/>
</dbReference>
<dbReference type="Gene3D" id="3.30.460.10">
    <property type="entry name" value="Beta Polymerase, domain 2"/>
    <property type="match status" value="1"/>
</dbReference>
<proteinExistence type="predicted"/>
<dbReference type="GO" id="GO:0031499">
    <property type="term" value="C:TRAMP complex"/>
    <property type="evidence" value="ECO:0007669"/>
    <property type="project" value="TreeGrafter"/>
</dbReference>
<keyword evidence="1" id="KW-0175">Coiled coil</keyword>
<dbReference type="GO" id="GO:0003729">
    <property type="term" value="F:mRNA binding"/>
    <property type="evidence" value="ECO:0007669"/>
    <property type="project" value="TreeGrafter"/>
</dbReference>
<dbReference type="Gene3D" id="1.10.1410.10">
    <property type="match status" value="1"/>
</dbReference>
<feature type="compositionally biased region" description="Basic and acidic residues" evidence="2">
    <location>
        <begin position="279"/>
        <end position="293"/>
    </location>
</feature>
<dbReference type="Proteomes" id="UP000053237">
    <property type="component" value="Unassembled WGS sequence"/>
</dbReference>
<evidence type="ECO:0000256" key="2">
    <source>
        <dbReference type="SAM" id="MobiDB-lite"/>
    </source>
</evidence>
<sequence length="1327" mass="147692">MGEQYNIKSLASLLDIVEFLVRGGEMIRDLCARDVAERSFQCSFDTMILSPHGAAVKLLFAEMIQESCSITLSERLMQVESDELKEGSVHSCINNAYVLKTGAQKRRACRKKALKQRRKVLMYKVEHGKRFCAVLAQMVSSVKQKESAKLAICIDLVHEIINGAFGVTAQVGHLQQSTISKKQRKRKQRIKKEINRKMKAHPTPNHMNDIDITRQVARDGSDQSDFFSPPDSNHTLIELKAIPEEQVEESNTRSNRLQQSGSMTVQKHNYGDYKNPTVDSKELSPRRQHKAPESDFDFSLASSQALKLLTSDFDLNEHARDDEQFKTGTLDKRVYHHWSAEKWYQPVSLNTSSNAAALTASENSVISNHDWDFQTWQSSTLQDSIDASTEMMQPSSTLTRKYPFKQFAPASAPFLIDSSMQCDDSNDFLSCYDKVSNQTKSSLNHVTKKRNIGVNTDTASRKLWSSALNSTKGDELDCNGDQISLSADIIGNNLCCTCRSERAENVKKQNEDLIGATAGLVCSIDMLEESLESKTKNFEKITSRLVDEVTDLRKAVKSLEARLCATDESLRLFTHAGGESIEKHISDSTKLMDAQAFARGCGTSSELQAPDFEESFVHCETMELKSVPGRDSTCDDGFLTSSTLQAGNIAVTLPVQANMYGPFVSVPMSTLPPRSRLHWDMCEFVSLLQAQSDKRKPAQAAAQRLCTATVQSLWPRAQVRAYGSFVTQLALPSSDLDLVICLPKVRHDAPAEAAGVLEGRNAIKETWQQNLARKLRKEPWIVPESVKTIPHAAMPIITLLTKAPYNVRLDISFEGPGHNGLATNDVVHAFIHEFPSVVPLMLVLKSFVIERGYAFAYSGGLSSYALLLMVVRFLQDRSSGGYETYNGSTHMSTTSLFEDFGMTFLGFLDFYGNHFDPRLTGISVASRSFLNRDTSTTESKDSSLAVNPRIPDMCTDTAVRDRSNVSERPNLKQIQREPLAISFSSASSSHTFESRHSLQDWPTREHGAEQMYDPHKFDPIFLEDPLQPSNNVGRNCFRITQIRRSFAAAHETLICASLPDSTSIDHKTDMVAGVVPHPQNILRSILGSQTSIRVKSPRDSISIPAPPQAAYEAPSGSRPALNIQTCVIEEDRSRHQDESFQTGDSEAPVPTPHLSTRTPDTNAAYAYAQLGASENDGPLLSNSPSKLCPTMSHVQREKRDIGPLFTRRHSQSNTNTNKQTQAGSEFPLKSNRKKRASTMRTECSAILQRNHFVFSPGTPKSEGDSRKASMRSLSFADVVIGNKEGIDPSKKQNCPSNEKLIRGWRDDIALSENRNGRLKVMDDWQLP</sequence>
<feature type="compositionally biased region" description="Basic residues" evidence="2">
    <location>
        <begin position="181"/>
        <end position="190"/>
    </location>
</feature>
<feature type="compositionally biased region" description="Polar residues" evidence="2">
    <location>
        <begin position="252"/>
        <end position="267"/>
    </location>
</feature>
<dbReference type="SUPFAM" id="SSF81301">
    <property type="entry name" value="Nucleotidyltransferase"/>
    <property type="match status" value="1"/>
</dbReference>
<feature type="region of interest" description="Disordered" evidence="2">
    <location>
        <begin position="243"/>
        <end position="296"/>
    </location>
</feature>
<dbReference type="GO" id="GO:0043634">
    <property type="term" value="P:polyadenylation-dependent ncRNA catabolic process"/>
    <property type="evidence" value="ECO:0007669"/>
    <property type="project" value="TreeGrafter"/>
</dbReference>
<dbReference type="InterPro" id="IPR054708">
    <property type="entry name" value="MTPAP-like_central"/>
</dbReference>
<evidence type="ECO:0000259" key="3">
    <source>
        <dbReference type="Pfam" id="PF22600"/>
    </source>
</evidence>